<evidence type="ECO:0000256" key="2">
    <source>
        <dbReference type="SAM" id="MobiDB-lite"/>
    </source>
</evidence>
<feature type="transmembrane region" description="Helical" evidence="3">
    <location>
        <begin position="104"/>
        <end position="125"/>
    </location>
</feature>
<keyword evidence="3" id="KW-0472">Membrane</keyword>
<sequence>MRIRLAATRLHEKHENGCAGGSESCQDVSCRGFQHRSPTFERPYYLVIFPLWICVAILFPLVQTLHSLQEESPDRKVWLFYWCLYCAASFALYCFEWLVSIPFYVISFYVDIYYETQLLVVLYLVHPKTMGIHTVQEFLETKSHLLVANGAELAKGYVKIIYDQFLEVRQMLGALGEPRTRFPASRTGQAHSEGIKSFTKAWAEVSLMSKMRAEAPPIQSTKKVAKTSRDQQQRCSEAMNLVAAGMRWSAGDSMSSTPPSLPPSLTQSAQSWRVLAPGASAVPRAHFSDEAEPKIWPPIWVYGINDHLDVPGELPSGFEPTGMLGVDLRKLCSTVNAAVHPAFRMKRAREGSPSKSQLPSSHQDRRRPSMLVKAPDMSALLGGLGGMSMASMGFHEEPKPPKEGPNLMVKSFLFDRTTISLIGLLLPTVQNIKVLSFSDCNLDCEMLRLLAQGLAEGNCSVESLQIEWNNLDLPLPTLAEEDLPLEGEEGEETSAFDRASSLLEARERKRYTLQSERLLTNFKEWLLSRFGSLEKAWENLPKEHLPLEAPDFHSLLFERLGVSGSQVFEVFEVLDGPDYGADGGGLVTLQVLKEALESLPDTEDEDTEAEEDALGLSLAAFLQPSTVLESVSFRACSITRFELGPVCATLSKCPWQLRALNLWENRICDRGAELLANALDAYRGLEYLGLGRNRITDLGLQALCQPFKPVQLREDTELAAAKDRITKQQAQAKSLADAKEKAQAQNTEFQGRQRRASIPLVDELEERPSEDGSISGPSFFLRKLSELRCLVLSENPIRSADVLETIQPFGPRGADLLLRCTPAATELGIRRPELLKEKERKPLLNLGQNLGAKDPAAPPEGWVLLEVAQERAPRTSRLQPLPSLPDEAIEAKALQPPAPMPNTARRGCGQTRLSSRQDGGSLQRSGSEMLRAPTLRLSLRNSQKALQQTLLEIRQLNQQKRHIQKELEHRQLSTTSPLRQQEVQKLLDKRRSLEEALNWKLHEEVSARGRASDMATQRWALFLILVLGLYGLYSVSFLDAGGSASSGETGDAKRTVDLEDQLEADLEAKQEAELVPEEAGFPTLPGSDFGAKQDEASQTLQDLEDQPEEKPDIEENQKEEQDPVPSVPSELETTSLACAGPMIPPGLPVQAAAELKSKIWKATREWGYDQQAYSYRPFKGLHLLDIGMGQGPMGVVAVHVGVKSYKGMDPALCINHHALTRDKRVGRAPNPIECQMLKDSEACEGKGEKCEMFQRCSHLMFKKYREFPFTGIEMMQAFSGQIVLLPGTFATLRPTGLIKPGSFDVATLWLVTEHLPDNRQVIEGIFEWTEPGQLLALKHHNYYGFDGHHQKPRYPEDHNTKNIAENGVVFWKHLEPSSWVFNYTNTNRIRLGDLIALVDVYFECAWRATFVASWERALLSRPELLRALEKRGFQQNELLINKWTIACARRKEPKDAKQWLDSRIWLHPATDGSYTPRPLPKKLSKRTPRPTGAATAVVEFVPSGRSNLKRYLVG</sequence>
<evidence type="ECO:0000313" key="5">
    <source>
        <dbReference type="Proteomes" id="UP000186817"/>
    </source>
</evidence>
<feature type="compositionally biased region" description="Polar residues" evidence="2">
    <location>
        <begin position="911"/>
        <end position="926"/>
    </location>
</feature>
<reference evidence="4 5" key="1">
    <citation type="submission" date="2016-02" db="EMBL/GenBank/DDBJ databases">
        <title>Genome analysis of coral dinoflagellate symbionts highlights evolutionary adaptations to a symbiotic lifestyle.</title>
        <authorList>
            <person name="Aranda M."/>
            <person name="Li Y."/>
            <person name="Liew Y.J."/>
            <person name="Baumgarten S."/>
            <person name="Simakov O."/>
            <person name="Wilson M."/>
            <person name="Piel J."/>
            <person name="Ashoor H."/>
            <person name="Bougouffa S."/>
            <person name="Bajic V.B."/>
            <person name="Ryu T."/>
            <person name="Ravasi T."/>
            <person name="Bayer T."/>
            <person name="Micklem G."/>
            <person name="Kim H."/>
            <person name="Bhak J."/>
            <person name="Lajeunesse T.C."/>
            <person name="Voolstra C.R."/>
        </authorList>
    </citation>
    <scope>NUCLEOTIDE SEQUENCE [LARGE SCALE GENOMIC DNA]</scope>
    <source>
        <strain evidence="4 5">CCMP2467</strain>
    </source>
</reference>
<dbReference type="Proteomes" id="UP000186817">
    <property type="component" value="Unassembled WGS sequence"/>
</dbReference>
<gene>
    <name evidence="4" type="ORF">AK812_SmicGene16740</name>
</gene>
<dbReference type="Gene3D" id="3.40.50.150">
    <property type="entry name" value="Vaccinia Virus protein VP39"/>
    <property type="match status" value="1"/>
</dbReference>
<evidence type="ECO:0000256" key="1">
    <source>
        <dbReference type="SAM" id="Coils"/>
    </source>
</evidence>
<dbReference type="Pfam" id="PF13489">
    <property type="entry name" value="Methyltransf_23"/>
    <property type="match status" value="1"/>
</dbReference>
<keyword evidence="3" id="KW-0812">Transmembrane</keyword>
<keyword evidence="5" id="KW-1185">Reference proteome</keyword>
<keyword evidence="1" id="KW-0175">Coiled coil</keyword>
<dbReference type="SUPFAM" id="SSF52047">
    <property type="entry name" value="RNI-like"/>
    <property type="match status" value="1"/>
</dbReference>
<feature type="transmembrane region" description="Helical" evidence="3">
    <location>
        <begin position="44"/>
        <end position="65"/>
    </location>
</feature>
<feature type="compositionally biased region" description="Basic and acidic residues" evidence="2">
    <location>
        <begin position="1108"/>
        <end position="1121"/>
    </location>
</feature>
<dbReference type="InterPro" id="IPR053040">
    <property type="entry name" value="LRR-containing_protein_71"/>
</dbReference>
<comment type="caution">
    <text evidence="4">The sequence shown here is derived from an EMBL/GenBank/DDBJ whole genome shotgun (WGS) entry which is preliminary data.</text>
</comment>
<organism evidence="4 5">
    <name type="scientific">Symbiodinium microadriaticum</name>
    <name type="common">Dinoflagellate</name>
    <name type="synonym">Zooxanthella microadriatica</name>
    <dbReference type="NCBI Taxonomy" id="2951"/>
    <lineage>
        <taxon>Eukaryota</taxon>
        <taxon>Sar</taxon>
        <taxon>Alveolata</taxon>
        <taxon>Dinophyceae</taxon>
        <taxon>Suessiales</taxon>
        <taxon>Symbiodiniaceae</taxon>
        <taxon>Symbiodinium</taxon>
    </lineage>
</organism>
<dbReference type="InterPro" id="IPR029063">
    <property type="entry name" value="SAM-dependent_MTases_sf"/>
</dbReference>
<dbReference type="InterPro" id="IPR004345">
    <property type="entry name" value="TB2_DP1_HVA22"/>
</dbReference>
<evidence type="ECO:0000256" key="3">
    <source>
        <dbReference type="SAM" id="Phobius"/>
    </source>
</evidence>
<evidence type="ECO:0000313" key="4">
    <source>
        <dbReference type="EMBL" id="OLQ00554.1"/>
    </source>
</evidence>
<keyword evidence="3" id="KW-1133">Transmembrane helix</keyword>
<feature type="region of interest" description="Disordered" evidence="2">
    <location>
        <begin position="1072"/>
        <end position="1131"/>
    </location>
</feature>
<dbReference type="SMART" id="SM00368">
    <property type="entry name" value="LRR_RI"/>
    <property type="match status" value="3"/>
</dbReference>
<dbReference type="Gene3D" id="3.80.10.10">
    <property type="entry name" value="Ribonuclease Inhibitor"/>
    <property type="match status" value="1"/>
</dbReference>
<feature type="coiled-coil region" evidence="1">
    <location>
        <begin position="939"/>
        <end position="966"/>
    </location>
</feature>
<dbReference type="EMBL" id="LSRX01000323">
    <property type="protein sequence ID" value="OLQ00554.1"/>
    <property type="molecule type" value="Genomic_DNA"/>
</dbReference>
<feature type="region of interest" description="Disordered" evidence="2">
    <location>
        <begin position="896"/>
        <end position="927"/>
    </location>
</feature>
<feature type="transmembrane region" description="Helical" evidence="3">
    <location>
        <begin position="77"/>
        <end position="98"/>
    </location>
</feature>
<proteinExistence type="predicted"/>
<dbReference type="PANTHER" id="PTHR46984:SF1">
    <property type="entry name" value="LEUCINE-RICH REPEAT-CONTAINING PROTEIN 71"/>
    <property type="match status" value="1"/>
</dbReference>
<dbReference type="InterPro" id="IPR032675">
    <property type="entry name" value="LRR_dom_sf"/>
</dbReference>
<dbReference type="OrthoDB" id="420401at2759"/>
<protein>
    <submittedName>
        <fullName evidence="4">Uncharacterized protein</fullName>
    </submittedName>
</protein>
<feature type="region of interest" description="Disordered" evidence="2">
    <location>
        <begin position="733"/>
        <end position="759"/>
    </location>
</feature>
<dbReference type="Pfam" id="PF03134">
    <property type="entry name" value="TB2_DP1_HVA22"/>
    <property type="match status" value="1"/>
</dbReference>
<dbReference type="PANTHER" id="PTHR46984">
    <property type="entry name" value="LEUCINE-RICH REPEAT-CONTAINING PROTEIN 71"/>
    <property type="match status" value="1"/>
</dbReference>
<accession>A0A1Q9DZE6</accession>
<feature type="region of interest" description="Disordered" evidence="2">
    <location>
        <begin position="344"/>
        <end position="369"/>
    </location>
</feature>
<name>A0A1Q9DZE6_SYMMI</name>
<dbReference type="SUPFAM" id="SSF53335">
    <property type="entry name" value="S-adenosyl-L-methionine-dependent methyltransferases"/>
    <property type="match status" value="1"/>
</dbReference>